<organism evidence="3">
    <name type="scientific">Amphimedon queenslandica</name>
    <name type="common">Sponge</name>
    <dbReference type="NCBI Taxonomy" id="400682"/>
    <lineage>
        <taxon>Eukaryota</taxon>
        <taxon>Metazoa</taxon>
        <taxon>Porifera</taxon>
        <taxon>Demospongiae</taxon>
        <taxon>Heteroscleromorpha</taxon>
        <taxon>Haplosclerida</taxon>
        <taxon>Niphatidae</taxon>
        <taxon>Amphimedon</taxon>
    </lineage>
</organism>
<reference evidence="3" key="1">
    <citation type="submission" date="2017-05" db="UniProtKB">
        <authorList>
            <consortium name="EnsemblMetazoa"/>
        </authorList>
    </citation>
    <scope>IDENTIFICATION</scope>
</reference>
<dbReference type="EnsemblMetazoa" id="Aqu2.1.22225_001">
    <property type="protein sequence ID" value="Aqu2.1.22225_001"/>
    <property type="gene ID" value="Aqu2.1.22225"/>
</dbReference>
<proteinExistence type="predicted"/>
<evidence type="ECO:0000256" key="1">
    <source>
        <dbReference type="SAM" id="MobiDB-lite"/>
    </source>
</evidence>
<dbReference type="AlphaFoldDB" id="A0A1X7U382"/>
<sequence length="121" mass="13137">YTQPTASTQPTATTMPDTTTTQTAMTTDIVSPSESPSVSASADNAAYIATSVTFGFLFGSLLVFIVFERLRCFCPAASFWSIYTMILFDTSMEYLHIIIMITTPPIVGVSPVKKEDGCKDK</sequence>
<dbReference type="InParanoid" id="A0A1X7U382"/>
<keyword evidence="2" id="KW-0812">Transmembrane</keyword>
<accession>A0A1X7U382</accession>
<feature type="transmembrane region" description="Helical" evidence="2">
    <location>
        <begin position="45"/>
        <end position="67"/>
    </location>
</feature>
<name>A0A1X7U382_AMPQE</name>
<feature type="region of interest" description="Disordered" evidence="1">
    <location>
        <begin position="1"/>
        <end position="22"/>
    </location>
</feature>
<keyword evidence="2" id="KW-1133">Transmembrane helix</keyword>
<keyword evidence="2" id="KW-0472">Membrane</keyword>
<evidence type="ECO:0000256" key="2">
    <source>
        <dbReference type="SAM" id="Phobius"/>
    </source>
</evidence>
<protein>
    <submittedName>
        <fullName evidence="3">Uncharacterized protein</fullName>
    </submittedName>
</protein>
<evidence type="ECO:0000313" key="3">
    <source>
        <dbReference type="EnsemblMetazoa" id="Aqu2.1.22225_001"/>
    </source>
</evidence>